<sequence length="220" mass="25063">MSTLSSPARFSGDFDGFYDSNYTVDISKRMRVPHRIRVVDDDDQLSRNTDAEKLEMFVPGRILVAGQDQHIGMKSPPRELHLEKSLLPTAASVRVQTPPRVLTLEDHPFPTVEDDSEQDFTVTSQETIPPETQSSRNTSTVGNEQSTSYPSSPANPVILENTGCPSEELIILRRHVAKLSRRILVLENDSQQRQQKEIVIYTLGVAYFVFKTLLWFHRHW</sequence>
<evidence type="ECO:0000256" key="8">
    <source>
        <dbReference type="ARBA" id="ARBA00023140"/>
    </source>
</evidence>
<dbReference type="PANTHER" id="PTHR16501">
    <property type="entry name" value="TRANSPORT AND GOLGI ORGANIZATION PROTEIN 11"/>
    <property type="match status" value="1"/>
</dbReference>
<evidence type="ECO:0000313" key="12">
    <source>
        <dbReference type="EnsemblMetazoa" id="SMAR010980-PA"/>
    </source>
</evidence>
<evidence type="ECO:0000256" key="6">
    <source>
        <dbReference type="ARBA" id="ARBA00023128"/>
    </source>
</evidence>
<dbReference type="HOGENOM" id="CLU_085498_0_0_1"/>
<comment type="function">
    <text evidence="9">Plays a role in mitochondrial and peroxisomal fission. Promotes the recruitment and association of the fission mediator dynamin-related protein 1 (DNM1L) to the mitochondrial surface.</text>
</comment>
<feature type="transmembrane region" description="Helical" evidence="9">
    <location>
        <begin position="198"/>
        <end position="216"/>
    </location>
</feature>
<evidence type="ECO:0000256" key="7">
    <source>
        <dbReference type="ARBA" id="ARBA00023136"/>
    </source>
</evidence>
<reference evidence="12" key="2">
    <citation type="submission" date="2015-02" db="UniProtKB">
        <authorList>
            <consortium name="EnsemblMetazoa"/>
        </authorList>
    </citation>
    <scope>IDENTIFICATION</scope>
</reference>
<keyword evidence="3 9" id="KW-1000">Mitochondrion outer membrane</keyword>
<comment type="similarity">
    <text evidence="1 9">Belongs to the Tango11 family.</text>
</comment>
<dbReference type="EnsemblMetazoa" id="SMAR010980-RA">
    <property type="protein sequence ID" value="SMAR010980-PA"/>
    <property type="gene ID" value="SMAR010980"/>
</dbReference>
<feature type="domain" description="Mff-like" evidence="11">
    <location>
        <begin position="15"/>
        <end position="150"/>
    </location>
</feature>
<keyword evidence="5" id="KW-0175">Coiled coil</keyword>
<accession>T1JB48</accession>
<evidence type="ECO:0000256" key="5">
    <source>
        <dbReference type="ARBA" id="ARBA00023054"/>
    </source>
</evidence>
<dbReference type="InterPro" id="IPR008518">
    <property type="entry name" value="Mff/Tango-11"/>
</dbReference>
<organism evidence="12 13">
    <name type="scientific">Strigamia maritima</name>
    <name type="common">European centipede</name>
    <name type="synonym">Geophilus maritimus</name>
    <dbReference type="NCBI Taxonomy" id="126957"/>
    <lineage>
        <taxon>Eukaryota</taxon>
        <taxon>Metazoa</taxon>
        <taxon>Ecdysozoa</taxon>
        <taxon>Arthropoda</taxon>
        <taxon>Myriapoda</taxon>
        <taxon>Chilopoda</taxon>
        <taxon>Pleurostigmophora</taxon>
        <taxon>Geophilomorpha</taxon>
        <taxon>Linotaeniidae</taxon>
        <taxon>Strigamia</taxon>
    </lineage>
</organism>
<feature type="compositionally biased region" description="Polar residues" evidence="10">
    <location>
        <begin position="119"/>
        <end position="154"/>
    </location>
</feature>
<dbReference type="AlphaFoldDB" id="T1JB48"/>
<feature type="domain" description="Mff-like" evidence="11">
    <location>
        <begin position="157"/>
        <end position="218"/>
    </location>
</feature>
<evidence type="ECO:0000256" key="4">
    <source>
        <dbReference type="ARBA" id="ARBA00022989"/>
    </source>
</evidence>
<dbReference type="PANTHER" id="PTHR16501:SF6">
    <property type="entry name" value="TRANSPORT AND GOLGI ORGANIZATION PROTEIN 11"/>
    <property type="match status" value="1"/>
</dbReference>
<protein>
    <recommendedName>
        <fullName evidence="9">Mitochondrial fission factor</fullName>
    </recommendedName>
</protein>
<evidence type="ECO:0000256" key="2">
    <source>
        <dbReference type="ARBA" id="ARBA00022692"/>
    </source>
</evidence>
<keyword evidence="6 9" id="KW-0496">Mitochondrion</keyword>
<reference evidence="13" key="1">
    <citation type="submission" date="2011-05" db="EMBL/GenBank/DDBJ databases">
        <authorList>
            <person name="Richards S.R."/>
            <person name="Qu J."/>
            <person name="Jiang H."/>
            <person name="Jhangiani S.N."/>
            <person name="Agravi P."/>
            <person name="Goodspeed R."/>
            <person name="Gross S."/>
            <person name="Mandapat C."/>
            <person name="Jackson L."/>
            <person name="Mathew T."/>
            <person name="Pu L."/>
            <person name="Thornton R."/>
            <person name="Saada N."/>
            <person name="Wilczek-Boney K.B."/>
            <person name="Lee S."/>
            <person name="Kovar C."/>
            <person name="Wu Y."/>
            <person name="Scherer S.E."/>
            <person name="Worley K.C."/>
            <person name="Muzny D.M."/>
            <person name="Gibbs R."/>
        </authorList>
    </citation>
    <scope>NUCLEOTIDE SEQUENCE</scope>
    <source>
        <strain evidence="13">Brora</strain>
    </source>
</reference>
<keyword evidence="7 9" id="KW-0472">Membrane</keyword>
<dbReference type="InterPro" id="IPR039433">
    <property type="entry name" value="Mff-like_dom"/>
</dbReference>
<dbReference type="GO" id="GO:0005741">
    <property type="term" value="C:mitochondrial outer membrane"/>
    <property type="evidence" value="ECO:0007669"/>
    <property type="project" value="UniProtKB-SubCell"/>
</dbReference>
<evidence type="ECO:0000313" key="13">
    <source>
        <dbReference type="Proteomes" id="UP000014500"/>
    </source>
</evidence>
<keyword evidence="2 9" id="KW-0812">Transmembrane</keyword>
<dbReference type="STRING" id="126957.T1JB48"/>
<keyword evidence="4 9" id="KW-1133">Transmembrane helix</keyword>
<dbReference type="PhylomeDB" id="T1JB48"/>
<evidence type="ECO:0000259" key="11">
    <source>
        <dbReference type="Pfam" id="PF05644"/>
    </source>
</evidence>
<evidence type="ECO:0000256" key="10">
    <source>
        <dbReference type="SAM" id="MobiDB-lite"/>
    </source>
</evidence>
<proteinExistence type="inferred from homology"/>
<keyword evidence="8 9" id="KW-0576">Peroxisome</keyword>
<dbReference type="EMBL" id="JH432008">
    <property type="status" value="NOT_ANNOTATED_CDS"/>
    <property type="molecule type" value="Genomic_DNA"/>
</dbReference>
<feature type="region of interest" description="Disordered" evidence="10">
    <location>
        <begin position="103"/>
        <end position="156"/>
    </location>
</feature>
<evidence type="ECO:0000256" key="9">
    <source>
        <dbReference type="RuleBase" id="RU368040"/>
    </source>
</evidence>
<dbReference type="OMA" id="FKTFMWL"/>
<dbReference type="Pfam" id="PF05644">
    <property type="entry name" value="Miff"/>
    <property type="match status" value="2"/>
</dbReference>
<dbReference type="GO" id="GO:0090141">
    <property type="term" value="P:positive regulation of mitochondrial fission"/>
    <property type="evidence" value="ECO:0007669"/>
    <property type="project" value="UniProtKB-UniRule"/>
</dbReference>
<dbReference type="GO" id="GO:0005777">
    <property type="term" value="C:peroxisome"/>
    <property type="evidence" value="ECO:0007669"/>
    <property type="project" value="UniProtKB-SubCell"/>
</dbReference>
<evidence type="ECO:0000256" key="1">
    <source>
        <dbReference type="ARBA" id="ARBA00009806"/>
    </source>
</evidence>
<dbReference type="Proteomes" id="UP000014500">
    <property type="component" value="Unassembled WGS sequence"/>
</dbReference>
<dbReference type="eggNOG" id="ENOG502R96B">
    <property type="taxonomic scope" value="Eukaryota"/>
</dbReference>
<comment type="subcellular location">
    <subcellularLocation>
        <location evidence="9">Mitochondrion outer membrane</location>
        <topology evidence="9">Single-pass type IV membrane protein</topology>
    </subcellularLocation>
    <subcellularLocation>
        <location evidence="9">Peroxisome</location>
    </subcellularLocation>
</comment>
<dbReference type="GO" id="GO:0090314">
    <property type="term" value="P:positive regulation of protein targeting to membrane"/>
    <property type="evidence" value="ECO:0007669"/>
    <property type="project" value="UniProtKB-UniRule"/>
</dbReference>
<dbReference type="GO" id="GO:0000266">
    <property type="term" value="P:mitochondrial fission"/>
    <property type="evidence" value="ECO:0007669"/>
    <property type="project" value="UniProtKB-UniRule"/>
</dbReference>
<evidence type="ECO:0000256" key="3">
    <source>
        <dbReference type="ARBA" id="ARBA00022787"/>
    </source>
</evidence>
<name>T1JB48_STRMM</name>
<keyword evidence="13" id="KW-1185">Reference proteome</keyword>